<evidence type="ECO:0000313" key="1">
    <source>
        <dbReference type="EMBL" id="OAV95715.1"/>
    </source>
</evidence>
<sequence>MLGDFCLICGEMIDGQGFDGSAYCSAECKYHQHIMSESDWCDLSLEGWLTTVLLAQTSPWNLQKLQASGRLAILCLGPPACKLLLPLDLGEQSLGAKAVAEQYLENRPQDQEVPLVGL</sequence>
<dbReference type="Proteomes" id="UP000005240">
    <property type="component" value="Unassembled WGS sequence"/>
</dbReference>
<organism evidence="1">
    <name type="scientific">Puccinia triticina (isolate 1-1 / race 1 (BBBD))</name>
    <name type="common">Brown leaf rust fungus</name>
    <dbReference type="NCBI Taxonomy" id="630390"/>
    <lineage>
        <taxon>Eukaryota</taxon>
        <taxon>Fungi</taxon>
        <taxon>Dikarya</taxon>
        <taxon>Basidiomycota</taxon>
        <taxon>Pucciniomycotina</taxon>
        <taxon>Pucciniomycetes</taxon>
        <taxon>Pucciniales</taxon>
        <taxon>Pucciniaceae</taxon>
        <taxon>Puccinia</taxon>
    </lineage>
</organism>
<dbReference type="OrthoDB" id="2504023at2759"/>
<dbReference type="VEuPathDB" id="FungiDB:PTTG_12222"/>
<evidence type="ECO:0000313" key="3">
    <source>
        <dbReference type="Proteomes" id="UP000005240"/>
    </source>
</evidence>
<gene>
    <name evidence="1" type="ORF">PTTG_12222</name>
</gene>
<proteinExistence type="predicted"/>
<reference evidence="2" key="4">
    <citation type="submission" date="2025-05" db="UniProtKB">
        <authorList>
            <consortium name="EnsemblFungi"/>
        </authorList>
    </citation>
    <scope>IDENTIFICATION</scope>
    <source>
        <strain evidence="2">isolate 1-1 / race 1 (BBBD)</strain>
    </source>
</reference>
<dbReference type="AlphaFoldDB" id="A0A180GSK3"/>
<accession>A0A180GSK3</accession>
<evidence type="ECO:0000313" key="2">
    <source>
        <dbReference type="EnsemblFungi" id="PTTG_12222-t43_1-p1"/>
    </source>
</evidence>
<reference evidence="1" key="1">
    <citation type="submission" date="2009-11" db="EMBL/GenBank/DDBJ databases">
        <authorList>
            <consortium name="The Broad Institute Genome Sequencing Platform"/>
            <person name="Ward D."/>
            <person name="Feldgarden M."/>
            <person name="Earl A."/>
            <person name="Young S.K."/>
            <person name="Zeng Q."/>
            <person name="Koehrsen M."/>
            <person name="Alvarado L."/>
            <person name="Berlin A."/>
            <person name="Bochicchio J."/>
            <person name="Borenstein D."/>
            <person name="Chapman S.B."/>
            <person name="Chen Z."/>
            <person name="Engels R."/>
            <person name="Freedman E."/>
            <person name="Gellesch M."/>
            <person name="Goldberg J."/>
            <person name="Griggs A."/>
            <person name="Gujja S."/>
            <person name="Heilman E."/>
            <person name="Heiman D."/>
            <person name="Hepburn T."/>
            <person name="Howarth C."/>
            <person name="Jen D."/>
            <person name="Larson L."/>
            <person name="Lewis B."/>
            <person name="Mehta T."/>
            <person name="Park D."/>
            <person name="Pearson M."/>
            <person name="Roberts A."/>
            <person name="Saif S."/>
            <person name="Shea T."/>
            <person name="Shenoy N."/>
            <person name="Sisk P."/>
            <person name="Stolte C."/>
            <person name="Sykes S."/>
            <person name="Thomson T."/>
            <person name="Walk T."/>
            <person name="White J."/>
            <person name="Yandava C."/>
            <person name="Izard J."/>
            <person name="Baranova O.V."/>
            <person name="Blanton J.M."/>
            <person name="Tanner A.C."/>
            <person name="Dewhirst F.E."/>
            <person name="Haas B."/>
            <person name="Nusbaum C."/>
            <person name="Birren B."/>
        </authorList>
    </citation>
    <scope>NUCLEOTIDE SEQUENCE [LARGE SCALE GENOMIC DNA]</scope>
    <source>
        <strain evidence="1">1-1 BBBD Race 1</strain>
    </source>
</reference>
<reference evidence="2 3" key="3">
    <citation type="journal article" date="2017" name="G3 (Bethesda)">
        <title>Comparative analysis highlights variable genome content of wheat rusts and divergence of the mating loci.</title>
        <authorList>
            <person name="Cuomo C.A."/>
            <person name="Bakkeren G."/>
            <person name="Khalil H.B."/>
            <person name="Panwar V."/>
            <person name="Joly D."/>
            <person name="Linning R."/>
            <person name="Sakthikumar S."/>
            <person name="Song X."/>
            <person name="Adiconis X."/>
            <person name="Fan L."/>
            <person name="Goldberg J.M."/>
            <person name="Levin J.Z."/>
            <person name="Young S."/>
            <person name="Zeng Q."/>
            <person name="Anikster Y."/>
            <person name="Bruce M."/>
            <person name="Wang M."/>
            <person name="Yin C."/>
            <person name="McCallum B."/>
            <person name="Szabo L.J."/>
            <person name="Hulbert S."/>
            <person name="Chen X."/>
            <person name="Fellers J.P."/>
        </authorList>
    </citation>
    <scope>NUCLEOTIDE SEQUENCE</scope>
    <source>
        <strain evidence="2">isolate 1-1 / race 1 (BBBD)</strain>
        <strain evidence="3">Isolate 1-1 / race 1 (BBBD)</strain>
    </source>
</reference>
<dbReference type="EMBL" id="ADAS02000026">
    <property type="protein sequence ID" value="OAV95715.1"/>
    <property type="molecule type" value="Genomic_DNA"/>
</dbReference>
<name>A0A180GSK3_PUCT1</name>
<reference evidence="1" key="2">
    <citation type="submission" date="2016-05" db="EMBL/GenBank/DDBJ databases">
        <title>Comparative analysis highlights variable genome content of wheat rusts and divergence of the mating loci.</title>
        <authorList>
            <person name="Cuomo C.A."/>
            <person name="Bakkeren G."/>
            <person name="Szabo L."/>
            <person name="Khalil H."/>
            <person name="Joly D."/>
            <person name="Goldberg J."/>
            <person name="Young S."/>
            <person name="Zeng Q."/>
            <person name="Fellers J."/>
        </authorList>
    </citation>
    <scope>NUCLEOTIDE SEQUENCE [LARGE SCALE GENOMIC DNA]</scope>
    <source>
        <strain evidence="1">1-1 BBBD Race 1</strain>
    </source>
</reference>
<dbReference type="EnsemblFungi" id="PTTG_12222-t43_1">
    <property type="protein sequence ID" value="PTTG_12222-t43_1-p1"/>
    <property type="gene ID" value="PTTG_12222"/>
</dbReference>
<keyword evidence="3" id="KW-1185">Reference proteome</keyword>
<protein>
    <submittedName>
        <fullName evidence="1 2">Uncharacterized protein</fullName>
    </submittedName>
</protein>